<dbReference type="InterPro" id="IPR029787">
    <property type="entry name" value="Nucleotide_cyclase"/>
</dbReference>
<dbReference type="SUPFAM" id="SSF141868">
    <property type="entry name" value="EAL domain-like"/>
    <property type="match status" value="1"/>
</dbReference>
<dbReference type="SUPFAM" id="SSF55785">
    <property type="entry name" value="PYP-like sensor domain (PAS domain)"/>
    <property type="match status" value="2"/>
</dbReference>
<feature type="domain" description="EAL" evidence="4">
    <location>
        <begin position="512"/>
        <end position="766"/>
    </location>
</feature>
<gene>
    <name evidence="6" type="ORF">JAO78_006540</name>
</gene>
<evidence type="ECO:0000259" key="2">
    <source>
        <dbReference type="PROSITE" id="PS50112"/>
    </source>
</evidence>
<dbReference type="Pfam" id="PF00563">
    <property type="entry name" value="EAL"/>
    <property type="match status" value="1"/>
</dbReference>
<keyword evidence="1" id="KW-0472">Membrane</keyword>
<reference evidence="6 7" key="1">
    <citation type="submission" date="2021-10" db="EMBL/GenBank/DDBJ databases">
        <title>Alishewanella koreense sp. nov. isolated from seawater of southwestern coast in South Korea and the proposal for the reclassification of Rheinheimera perlucida and Rheinheimera tuosuensis as Arsukibacterium perlucida and Arsukibacterium tuosuensis.</title>
        <authorList>
            <person name="Kim K.H."/>
            <person name="Ruan W."/>
            <person name="Kim K.R."/>
            <person name="Baek J.H."/>
            <person name="Jeon C.O."/>
        </authorList>
    </citation>
    <scope>NUCLEOTIDE SEQUENCE [LARGE SCALE GENOMIC DNA]</scope>
    <source>
        <strain evidence="6 7">16-MA</strain>
    </source>
</reference>
<dbReference type="Pfam" id="PF08447">
    <property type="entry name" value="PAS_3"/>
    <property type="match status" value="2"/>
</dbReference>
<dbReference type="PANTHER" id="PTHR44757:SF2">
    <property type="entry name" value="BIOFILM ARCHITECTURE MAINTENANCE PROTEIN MBAA"/>
    <property type="match status" value="1"/>
</dbReference>
<keyword evidence="7" id="KW-1185">Reference proteome</keyword>
<keyword evidence="1" id="KW-1133">Transmembrane helix</keyword>
<evidence type="ECO:0000259" key="4">
    <source>
        <dbReference type="PROSITE" id="PS50883"/>
    </source>
</evidence>
<dbReference type="Gene3D" id="3.30.450.20">
    <property type="entry name" value="PAS domain"/>
    <property type="match status" value="2"/>
</dbReference>
<dbReference type="Pfam" id="PF00990">
    <property type="entry name" value="GGDEF"/>
    <property type="match status" value="1"/>
</dbReference>
<dbReference type="CDD" id="cd01948">
    <property type="entry name" value="EAL"/>
    <property type="match status" value="1"/>
</dbReference>
<sequence>MNPRASKLSKLPYYPILGAAIYLLLGLLWIEFSDVFLASIVSDPVLLTRYQTYKGFVYVLLTAILAWVLLKQRLQFEMALTESQRLSHMAFDYAATGIAYVDVNGQFIKVNQELCRMLEYSADELRSMTFQHITHPDDLLLDQGLREKILANDIKQFSIEKRYITKNNHTLWVRLSVALLPPQQHLSAYFISVVQDISAIKHAQHQLQESEQRFRTLLDSMPNISVQGYDEHGVTLYWNKGSELVYGYSKQEALGRNLLDLIIPQPMHNDVKAAIQAMTHSGHPLPAEELQLQRKDGSLVSVYSSHAVIFDPDNKPRIYCIDIDLTERKQQEAQLAFLAEYDPLTHLPNRQFFTGRLEQAIKVARREKLQLAVLIIDLDNFKTINDSYGHSVGNLLLKNVSEKLKIFCRDTDSLARLGGDEFAILIEHLPHTEDAARFALELLQALQQPANLTERIDVTITASIGISLYPEHHNNAESLLQGADAALYKAKAEGRSTYSFFSSQLTSTARQRLQLETKLRLAISHQQLQCYFQPQVAIQSGQIIGAELLIRWQDAEQGFISPELFIPVAENCGLIHTIGHFVLEQACLLGKQWLEEGLPQVKLAVNVSAHQFSKGDFEQQVISTLLATGFPAHLLELEVTETALMHNKDAAIRTMQQLRATGIRLAIDDFGTGYSSLAYLQRLPLDILKVDRSFIDNITDNDDDRQISKAIIELAHTLHFDVLAEGVETAEQLALLKEMACDYYQGYYFSQAVPAEQFRQLLLNQSPHA</sequence>
<dbReference type="NCBIfam" id="TIGR00229">
    <property type="entry name" value="sensory_box"/>
    <property type="match status" value="2"/>
</dbReference>
<feature type="domain" description="PAS" evidence="2">
    <location>
        <begin position="83"/>
        <end position="153"/>
    </location>
</feature>
<dbReference type="PANTHER" id="PTHR44757">
    <property type="entry name" value="DIGUANYLATE CYCLASE DGCP"/>
    <property type="match status" value="1"/>
</dbReference>
<dbReference type="PROSITE" id="PS50112">
    <property type="entry name" value="PAS"/>
    <property type="match status" value="2"/>
</dbReference>
<dbReference type="Proteomes" id="UP000633814">
    <property type="component" value="Unassembled WGS sequence"/>
</dbReference>
<dbReference type="SUPFAM" id="SSF55073">
    <property type="entry name" value="Nucleotide cyclase"/>
    <property type="match status" value="1"/>
</dbReference>
<dbReference type="SMART" id="SM00091">
    <property type="entry name" value="PAS"/>
    <property type="match status" value="2"/>
</dbReference>
<proteinExistence type="predicted"/>
<dbReference type="InterPro" id="IPR001633">
    <property type="entry name" value="EAL_dom"/>
</dbReference>
<comment type="caution">
    <text evidence="6">The sequence shown here is derived from an EMBL/GenBank/DDBJ whole genome shotgun (WGS) entry which is preliminary data.</text>
</comment>
<evidence type="ECO:0000256" key="1">
    <source>
        <dbReference type="SAM" id="Phobius"/>
    </source>
</evidence>
<name>A0ABS8C2B0_9ALTE</name>
<dbReference type="SMART" id="SM00052">
    <property type="entry name" value="EAL"/>
    <property type="match status" value="1"/>
</dbReference>
<dbReference type="InterPro" id="IPR035919">
    <property type="entry name" value="EAL_sf"/>
</dbReference>
<organism evidence="6 7">
    <name type="scientific">Alishewanella maricola</name>
    <dbReference type="NCBI Taxonomy" id="2795740"/>
    <lineage>
        <taxon>Bacteria</taxon>
        <taxon>Pseudomonadati</taxon>
        <taxon>Pseudomonadota</taxon>
        <taxon>Gammaproteobacteria</taxon>
        <taxon>Alteromonadales</taxon>
        <taxon>Alteromonadaceae</taxon>
        <taxon>Alishewanella</taxon>
    </lineage>
</organism>
<dbReference type="InterPro" id="IPR052155">
    <property type="entry name" value="Biofilm_reg_signaling"/>
</dbReference>
<feature type="domain" description="PAC" evidence="3">
    <location>
        <begin position="157"/>
        <end position="209"/>
    </location>
</feature>
<dbReference type="PROSITE" id="PS50883">
    <property type="entry name" value="EAL"/>
    <property type="match status" value="1"/>
</dbReference>
<dbReference type="Gene3D" id="3.30.70.270">
    <property type="match status" value="1"/>
</dbReference>
<dbReference type="RefSeq" id="WP_226750561.1">
    <property type="nucleotide sequence ID" value="NZ_JAEINI020000003.1"/>
</dbReference>
<feature type="domain" description="GGDEF" evidence="5">
    <location>
        <begin position="369"/>
        <end position="503"/>
    </location>
</feature>
<dbReference type="InterPro" id="IPR001610">
    <property type="entry name" value="PAC"/>
</dbReference>
<feature type="domain" description="PAC" evidence="3">
    <location>
        <begin position="286"/>
        <end position="337"/>
    </location>
</feature>
<feature type="transmembrane region" description="Helical" evidence="1">
    <location>
        <begin position="50"/>
        <end position="70"/>
    </location>
</feature>
<dbReference type="InterPro" id="IPR043128">
    <property type="entry name" value="Rev_trsase/Diguanyl_cyclase"/>
</dbReference>
<dbReference type="EMBL" id="JAEINI020000003">
    <property type="protein sequence ID" value="MCB5226469.1"/>
    <property type="molecule type" value="Genomic_DNA"/>
</dbReference>
<evidence type="ECO:0000313" key="6">
    <source>
        <dbReference type="EMBL" id="MCB5226469.1"/>
    </source>
</evidence>
<protein>
    <submittedName>
        <fullName evidence="6">EAL domain-containing protein</fullName>
    </submittedName>
</protein>
<dbReference type="SMART" id="SM00086">
    <property type="entry name" value="PAC"/>
    <property type="match status" value="2"/>
</dbReference>
<feature type="domain" description="PAS" evidence="2">
    <location>
        <begin position="210"/>
        <end position="281"/>
    </location>
</feature>
<dbReference type="InterPro" id="IPR000014">
    <property type="entry name" value="PAS"/>
</dbReference>
<dbReference type="CDD" id="cd00130">
    <property type="entry name" value="PAS"/>
    <property type="match status" value="2"/>
</dbReference>
<dbReference type="InterPro" id="IPR035965">
    <property type="entry name" value="PAS-like_dom_sf"/>
</dbReference>
<accession>A0ABS8C2B0</accession>
<dbReference type="CDD" id="cd01949">
    <property type="entry name" value="GGDEF"/>
    <property type="match status" value="1"/>
</dbReference>
<dbReference type="Gene3D" id="3.20.20.450">
    <property type="entry name" value="EAL domain"/>
    <property type="match status" value="1"/>
</dbReference>
<dbReference type="PROSITE" id="PS50113">
    <property type="entry name" value="PAC"/>
    <property type="match status" value="2"/>
</dbReference>
<dbReference type="InterPro" id="IPR000160">
    <property type="entry name" value="GGDEF_dom"/>
</dbReference>
<keyword evidence="1" id="KW-0812">Transmembrane</keyword>
<dbReference type="InterPro" id="IPR013655">
    <property type="entry name" value="PAS_fold_3"/>
</dbReference>
<evidence type="ECO:0000259" key="5">
    <source>
        <dbReference type="PROSITE" id="PS50887"/>
    </source>
</evidence>
<evidence type="ECO:0000259" key="3">
    <source>
        <dbReference type="PROSITE" id="PS50113"/>
    </source>
</evidence>
<evidence type="ECO:0000313" key="7">
    <source>
        <dbReference type="Proteomes" id="UP000633814"/>
    </source>
</evidence>
<dbReference type="SMART" id="SM00267">
    <property type="entry name" value="GGDEF"/>
    <property type="match status" value="1"/>
</dbReference>
<dbReference type="PROSITE" id="PS50887">
    <property type="entry name" value="GGDEF"/>
    <property type="match status" value="1"/>
</dbReference>
<dbReference type="InterPro" id="IPR000700">
    <property type="entry name" value="PAS-assoc_C"/>
</dbReference>
<dbReference type="NCBIfam" id="TIGR00254">
    <property type="entry name" value="GGDEF"/>
    <property type="match status" value="1"/>
</dbReference>